<comment type="caution">
    <text evidence="2">The sequence shown here is derived from an EMBL/GenBank/DDBJ whole genome shotgun (WGS) entry which is preliminary data.</text>
</comment>
<dbReference type="Proteomes" id="UP000735302">
    <property type="component" value="Unassembled WGS sequence"/>
</dbReference>
<evidence type="ECO:0000256" key="1">
    <source>
        <dbReference type="SAM" id="MobiDB-lite"/>
    </source>
</evidence>
<keyword evidence="3" id="KW-1185">Reference proteome</keyword>
<dbReference type="EMBL" id="BLXT01007988">
    <property type="protein sequence ID" value="GFO44969.1"/>
    <property type="molecule type" value="Genomic_DNA"/>
</dbReference>
<evidence type="ECO:0000313" key="3">
    <source>
        <dbReference type="Proteomes" id="UP000735302"/>
    </source>
</evidence>
<feature type="region of interest" description="Disordered" evidence="1">
    <location>
        <begin position="1"/>
        <end position="24"/>
    </location>
</feature>
<proteinExistence type="predicted"/>
<gene>
    <name evidence="2" type="ORF">PoB_007147400</name>
</gene>
<feature type="compositionally biased region" description="Basic residues" evidence="1">
    <location>
        <begin position="1"/>
        <end position="10"/>
    </location>
</feature>
<name>A0AAV4DLQ0_9GAST</name>
<reference evidence="2 3" key="1">
    <citation type="journal article" date="2021" name="Elife">
        <title>Chloroplast acquisition without the gene transfer in kleptoplastic sea slugs, Plakobranchus ocellatus.</title>
        <authorList>
            <person name="Maeda T."/>
            <person name="Takahashi S."/>
            <person name="Yoshida T."/>
            <person name="Shimamura S."/>
            <person name="Takaki Y."/>
            <person name="Nagai Y."/>
            <person name="Toyoda A."/>
            <person name="Suzuki Y."/>
            <person name="Arimoto A."/>
            <person name="Ishii H."/>
            <person name="Satoh N."/>
            <person name="Nishiyama T."/>
            <person name="Hasebe M."/>
            <person name="Maruyama T."/>
            <person name="Minagawa J."/>
            <person name="Obokata J."/>
            <person name="Shigenobu S."/>
        </authorList>
    </citation>
    <scope>NUCLEOTIDE SEQUENCE [LARGE SCALE GENOMIC DNA]</scope>
</reference>
<protein>
    <submittedName>
        <fullName evidence="2">Uncharacterized protein</fullName>
    </submittedName>
</protein>
<dbReference type="AlphaFoldDB" id="A0AAV4DLQ0"/>
<accession>A0AAV4DLQ0</accession>
<sequence length="103" mass="11940">MIYKPRRFRDRHSFNNTSTASLDLPLPVSTSAGVWKPGRRLRFPVQHPEKESNYRRPATEMVFGMDAGAERHYRRGRWQASSNLCFGFSRSSSIDIFGTNIFK</sequence>
<evidence type="ECO:0000313" key="2">
    <source>
        <dbReference type="EMBL" id="GFO44969.1"/>
    </source>
</evidence>
<organism evidence="2 3">
    <name type="scientific">Plakobranchus ocellatus</name>
    <dbReference type="NCBI Taxonomy" id="259542"/>
    <lineage>
        <taxon>Eukaryota</taxon>
        <taxon>Metazoa</taxon>
        <taxon>Spiralia</taxon>
        <taxon>Lophotrochozoa</taxon>
        <taxon>Mollusca</taxon>
        <taxon>Gastropoda</taxon>
        <taxon>Heterobranchia</taxon>
        <taxon>Euthyneura</taxon>
        <taxon>Panpulmonata</taxon>
        <taxon>Sacoglossa</taxon>
        <taxon>Placobranchoidea</taxon>
        <taxon>Plakobranchidae</taxon>
        <taxon>Plakobranchus</taxon>
    </lineage>
</organism>